<protein>
    <submittedName>
        <fullName evidence="2">5'/3'-nucleotidase sure</fullName>
    </submittedName>
</protein>
<accession>A0A1D2VKF9</accession>
<feature type="domain" description="Survival protein SurE-like phosphatase/nucleotidase" evidence="1">
    <location>
        <begin position="3"/>
        <end position="221"/>
    </location>
</feature>
<organism evidence="2 3">
    <name type="scientific">Ascoidea rubescens DSM 1968</name>
    <dbReference type="NCBI Taxonomy" id="1344418"/>
    <lineage>
        <taxon>Eukaryota</taxon>
        <taxon>Fungi</taxon>
        <taxon>Dikarya</taxon>
        <taxon>Ascomycota</taxon>
        <taxon>Saccharomycotina</taxon>
        <taxon>Saccharomycetes</taxon>
        <taxon>Ascoideaceae</taxon>
        <taxon>Ascoidea</taxon>
    </lineage>
</organism>
<evidence type="ECO:0000313" key="3">
    <source>
        <dbReference type="Proteomes" id="UP000095038"/>
    </source>
</evidence>
<name>A0A1D2VKF9_9ASCO</name>
<dbReference type="PANTHER" id="PTHR47551">
    <property type="entry name" value="TUBULIN--TYROSINE LIGASE PBY1-RELATED"/>
    <property type="match status" value="1"/>
</dbReference>
<evidence type="ECO:0000259" key="1">
    <source>
        <dbReference type="Pfam" id="PF01975"/>
    </source>
</evidence>
<dbReference type="STRING" id="1344418.A0A1D2VKF9"/>
<dbReference type="InParanoid" id="A0A1D2VKF9"/>
<proteinExistence type="predicted"/>
<gene>
    <name evidence="2" type="ORF">ASCRUDRAFT_75300</name>
</gene>
<dbReference type="InterPro" id="IPR027746">
    <property type="entry name" value="TTL"/>
</dbReference>
<dbReference type="GeneID" id="30966647"/>
<dbReference type="OrthoDB" id="202825at2759"/>
<dbReference type="PANTHER" id="PTHR47551:SF1">
    <property type="entry name" value="TUBULIN--TYROSINE LIGASE PBY1-RELATED"/>
    <property type="match status" value="1"/>
</dbReference>
<dbReference type="GO" id="GO:0000932">
    <property type="term" value="C:P-body"/>
    <property type="evidence" value="ECO:0007669"/>
    <property type="project" value="TreeGrafter"/>
</dbReference>
<evidence type="ECO:0000313" key="2">
    <source>
        <dbReference type="EMBL" id="ODV62092.1"/>
    </source>
</evidence>
<dbReference type="RefSeq" id="XP_020048399.1">
    <property type="nucleotide sequence ID" value="XM_020193011.1"/>
</dbReference>
<reference evidence="3" key="1">
    <citation type="submission" date="2016-05" db="EMBL/GenBank/DDBJ databases">
        <title>Comparative genomics of biotechnologically important yeasts.</title>
        <authorList>
            <consortium name="DOE Joint Genome Institute"/>
            <person name="Riley R."/>
            <person name="Haridas S."/>
            <person name="Wolfe K.H."/>
            <person name="Lopes M.R."/>
            <person name="Hittinger C.T."/>
            <person name="Goker M."/>
            <person name="Salamov A."/>
            <person name="Wisecaver J."/>
            <person name="Long T.M."/>
            <person name="Aerts A.L."/>
            <person name="Barry K."/>
            <person name="Choi C."/>
            <person name="Clum A."/>
            <person name="Coughlan A.Y."/>
            <person name="Deshpande S."/>
            <person name="Douglass A.P."/>
            <person name="Hanson S.J."/>
            <person name="Klenk H.-P."/>
            <person name="Labutti K."/>
            <person name="Lapidus A."/>
            <person name="Lindquist E."/>
            <person name="Lipzen A."/>
            <person name="Meier-Kolthoff J.P."/>
            <person name="Ohm R.A."/>
            <person name="Otillar R.P."/>
            <person name="Pangilinan J."/>
            <person name="Peng Y."/>
            <person name="Rokas A."/>
            <person name="Rosa C.A."/>
            <person name="Scheuner C."/>
            <person name="Sibirny A.A."/>
            <person name="Slot J.C."/>
            <person name="Stielow J.B."/>
            <person name="Sun H."/>
            <person name="Kurtzman C.P."/>
            <person name="Blackwell M."/>
            <person name="Grigoriev I.V."/>
            <person name="Jeffries T.W."/>
        </authorList>
    </citation>
    <scope>NUCLEOTIDE SEQUENCE [LARGE SCALE GENOMIC DNA]</scope>
    <source>
        <strain evidence="3">DSM 1968</strain>
    </source>
</reference>
<dbReference type="SUPFAM" id="SSF64167">
    <property type="entry name" value="SurE-like"/>
    <property type="match status" value="1"/>
</dbReference>
<dbReference type="AlphaFoldDB" id="A0A1D2VKF9"/>
<dbReference type="InterPro" id="IPR002828">
    <property type="entry name" value="SurE-like_Pase/nucleotidase"/>
</dbReference>
<dbReference type="EMBL" id="KV454478">
    <property type="protein sequence ID" value="ODV62092.1"/>
    <property type="molecule type" value="Genomic_DNA"/>
</dbReference>
<dbReference type="Pfam" id="PF01975">
    <property type="entry name" value="SurE"/>
    <property type="match status" value="1"/>
</dbReference>
<dbReference type="Proteomes" id="UP000095038">
    <property type="component" value="Unassembled WGS sequence"/>
</dbReference>
<dbReference type="Gene3D" id="3.40.1210.10">
    <property type="entry name" value="Survival protein SurE-like phosphatase/nucleotidase"/>
    <property type="match status" value="1"/>
</dbReference>
<keyword evidence="3" id="KW-1185">Reference proteome</keyword>
<dbReference type="NCBIfam" id="TIGR00087">
    <property type="entry name" value="surE"/>
    <property type="match status" value="1"/>
</dbReference>
<sequence>MHVLLTNDDGPPNDITSPYIRFLVDAVDEYTDWDLSICLPSVQKSWIGKAYFAGKNLTASFIYPTNIKNSNSFNGPFALPDSSFRKTHKEWALIDSTPAACADIGVNYLYKDKGPVDLVISGPNYGRNTTALYALTSGTIGAALEATLIGKKSIAVSFAFESNDIDEHIIKYASKISVKLIEHLYNSWPNDNSTELYSINIPLIETLNKSEIVYAPILGNKWHSVFTAFDQEPRPGFKEDAVMIKDDPIDIIDGSIVNQLQFRWDPDYNEVHKTVSESNGINDGIVLAQGNIAVTPLRANFAAPFSQGKIHLDI</sequence>
<dbReference type="InterPro" id="IPR036523">
    <property type="entry name" value="SurE-like_sf"/>
</dbReference>
<dbReference type="GO" id="GO:0016787">
    <property type="term" value="F:hydrolase activity"/>
    <property type="evidence" value="ECO:0007669"/>
    <property type="project" value="InterPro"/>
</dbReference>